<dbReference type="AlphaFoldDB" id="A0A2P5CUP5"/>
<reference evidence="2" key="1">
    <citation type="submission" date="2016-06" db="EMBL/GenBank/DDBJ databases">
        <title>Parallel loss of symbiosis genes in relatives of nitrogen-fixing non-legume Parasponia.</title>
        <authorList>
            <person name="Van Velzen R."/>
            <person name="Holmer R."/>
            <person name="Bu F."/>
            <person name="Rutten L."/>
            <person name="Van Zeijl A."/>
            <person name="Liu W."/>
            <person name="Santuari L."/>
            <person name="Cao Q."/>
            <person name="Sharma T."/>
            <person name="Shen D."/>
            <person name="Roswanjaya Y."/>
            <person name="Wardhani T."/>
            <person name="Kalhor M.S."/>
            <person name="Jansen J."/>
            <person name="Van den Hoogen J."/>
            <person name="Gungor B."/>
            <person name="Hartog M."/>
            <person name="Hontelez J."/>
            <person name="Verver J."/>
            <person name="Yang W.-C."/>
            <person name="Schijlen E."/>
            <person name="Repin R."/>
            <person name="Schilthuizen M."/>
            <person name="Schranz E."/>
            <person name="Heidstra R."/>
            <person name="Miyata K."/>
            <person name="Fedorova E."/>
            <person name="Kohlen W."/>
            <person name="Bisseling T."/>
            <person name="Smit S."/>
            <person name="Geurts R."/>
        </authorList>
    </citation>
    <scope>NUCLEOTIDE SEQUENCE [LARGE SCALE GENOMIC DNA]</scope>
    <source>
        <strain evidence="2">cv. WU1-14</strain>
    </source>
</reference>
<comment type="caution">
    <text evidence="1">The sequence shown here is derived from an EMBL/GenBank/DDBJ whole genome shotgun (WGS) entry which is preliminary data.</text>
</comment>
<keyword evidence="2" id="KW-1185">Reference proteome</keyword>
<proteinExistence type="predicted"/>
<accession>A0A2P5CUP5</accession>
<protein>
    <submittedName>
        <fullName evidence="1">Uncharacterized protein</fullName>
    </submittedName>
</protein>
<evidence type="ECO:0000313" key="1">
    <source>
        <dbReference type="EMBL" id="PON64787.1"/>
    </source>
</evidence>
<evidence type="ECO:0000313" key="2">
    <source>
        <dbReference type="Proteomes" id="UP000237105"/>
    </source>
</evidence>
<sequence length="60" mass="6361">MAAIAGSNVVVPKSARISTTFRASGDRRAPHFQQWSPVSGLQLRPRSVGLHCKSKGLSGT</sequence>
<name>A0A2P5CUP5_PARAD</name>
<dbReference type="EMBL" id="JXTB01000093">
    <property type="protein sequence ID" value="PON64787.1"/>
    <property type="molecule type" value="Genomic_DNA"/>
</dbReference>
<organism evidence="1 2">
    <name type="scientific">Parasponia andersonii</name>
    <name type="common">Sponia andersonii</name>
    <dbReference type="NCBI Taxonomy" id="3476"/>
    <lineage>
        <taxon>Eukaryota</taxon>
        <taxon>Viridiplantae</taxon>
        <taxon>Streptophyta</taxon>
        <taxon>Embryophyta</taxon>
        <taxon>Tracheophyta</taxon>
        <taxon>Spermatophyta</taxon>
        <taxon>Magnoliopsida</taxon>
        <taxon>eudicotyledons</taxon>
        <taxon>Gunneridae</taxon>
        <taxon>Pentapetalae</taxon>
        <taxon>rosids</taxon>
        <taxon>fabids</taxon>
        <taxon>Rosales</taxon>
        <taxon>Cannabaceae</taxon>
        <taxon>Parasponia</taxon>
    </lineage>
</organism>
<dbReference type="OrthoDB" id="10274203at2759"/>
<dbReference type="Proteomes" id="UP000237105">
    <property type="component" value="Unassembled WGS sequence"/>
</dbReference>
<gene>
    <name evidence="1" type="ORF">PanWU01x14_122620</name>
</gene>